<dbReference type="AlphaFoldDB" id="A0A1F6B464"/>
<evidence type="ECO:0000256" key="1">
    <source>
        <dbReference type="SAM" id="Phobius"/>
    </source>
</evidence>
<gene>
    <name evidence="2" type="ORF">A3A63_00425</name>
</gene>
<comment type="caution">
    <text evidence="2">The sequence shown here is derived from an EMBL/GenBank/DDBJ whole genome shotgun (WGS) entry which is preliminary data.</text>
</comment>
<reference evidence="2 3" key="1">
    <citation type="journal article" date="2016" name="Nat. Commun.">
        <title>Thousands of microbial genomes shed light on interconnected biogeochemical processes in an aquifer system.</title>
        <authorList>
            <person name="Anantharaman K."/>
            <person name="Brown C.T."/>
            <person name="Hug L.A."/>
            <person name="Sharon I."/>
            <person name="Castelle C.J."/>
            <person name="Probst A.J."/>
            <person name="Thomas B.C."/>
            <person name="Singh A."/>
            <person name="Wilkins M.J."/>
            <person name="Karaoz U."/>
            <person name="Brodie E.L."/>
            <person name="Williams K.H."/>
            <person name="Hubbard S.S."/>
            <person name="Banfield J.F."/>
        </authorList>
    </citation>
    <scope>NUCLEOTIDE SEQUENCE [LARGE SCALE GENOMIC DNA]</scope>
</reference>
<dbReference type="Proteomes" id="UP000176450">
    <property type="component" value="Unassembled WGS sequence"/>
</dbReference>
<keyword evidence="1" id="KW-0812">Transmembrane</keyword>
<dbReference type="PROSITE" id="PS51257">
    <property type="entry name" value="PROKAR_LIPOPROTEIN"/>
    <property type="match status" value="1"/>
</dbReference>
<organism evidence="2 3">
    <name type="scientific">Candidatus Gottesmanbacteria bacterium RIFCSPLOWO2_01_FULL_46_9</name>
    <dbReference type="NCBI Taxonomy" id="1798394"/>
    <lineage>
        <taxon>Bacteria</taxon>
        <taxon>Candidatus Gottesmaniibacteriota</taxon>
    </lineage>
</organism>
<feature type="transmembrane region" description="Helical" evidence="1">
    <location>
        <begin position="17"/>
        <end position="38"/>
    </location>
</feature>
<dbReference type="EMBL" id="MFJX01000004">
    <property type="protein sequence ID" value="OGG31583.1"/>
    <property type="molecule type" value="Genomic_DNA"/>
</dbReference>
<evidence type="ECO:0000313" key="2">
    <source>
        <dbReference type="EMBL" id="OGG31583.1"/>
    </source>
</evidence>
<keyword evidence="1" id="KW-1133">Transmembrane helix</keyword>
<evidence type="ECO:0000313" key="3">
    <source>
        <dbReference type="Proteomes" id="UP000176450"/>
    </source>
</evidence>
<sequence length="199" mass="20842">MAETAEKKVEKKGTNPLIFVGVGCLVLLVILGVAGSLVMKFFAKKVGVGFLQGAIESKTGIKTNLQDLEKGKMTFTDPKTGSKVDIGTGKIPDTFPKDFPIYPGATVTSALSGSEKGENSGFWVTLSTADSLDKVVSFYTGKLKASGWETTANYSAGGTSTQTVTKGDLSGSLAVTREDDAQETQIMIILGSDTSAQPE</sequence>
<protein>
    <submittedName>
        <fullName evidence="2">Uncharacterized protein</fullName>
    </submittedName>
</protein>
<accession>A0A1F6B464</accession>
<name>A0A1F6B464_9BACT</name>
<proteinExistence type="predicted"/>
<keyword evidence="1" id="KW-0472">Membrane</keyword>